<protein>
    <recommendedName>
        <fullName evidence="1">Reverse transcriptase domain-containing protein</fullName>
    </recommendedName>
</protein>
<dbReference type="InParanoid" id="A0A1X7UWN6"/>
<dbReference type="InterPro" id="IPR043502">
    <property type="entry name" value="DNA/RNA_pol_sf"/>
</dbReference>
<reference evidence="2" key="1">
    <citation type="submission" date="2017-05" db="UniProtKB">
        <authorList>
            <consortium name="EnsemblMetazoa"/>
        </authorList>
    </citation>
    <scope>IDENTIFICATION</scope>
</reference>
<dbReference type="PANTHER" id="PTHR24559:SF444">
    <property type="entry name" value="REVERSE TRANSCRIPTASE DOMAIN-CONTAINING PROTEIN"/>
    <property type="match status" value="1"/>
</dbReference>
<dbReference type="Pfam" id="PF00078">
    <property type="entry name" value="RVT_1"/>
    <property type="match status" value="1"/>
</dbReference>
<dbReference type="CDD" id="cd01647">
    <property type="entry name" value="RT_LTR"/>
    <property type="match status" value="1"/>
</dbReference>
<dbReference type="STRING" id="400682.A0A1X7UWN6"/>
<dbReference type="PANTHER" id="PTHR24559">
    <property type="entry name" value="TRANSPOSON TY3-I GAG-POL POLYPROTEIN"/>
    <property type="match status" value="1"/>
</dbReference>
<evidence type="ECO:0000313" key="2">
    <source>
        <dbReference type="EnsemblMetazoa" id="Aqu2.1.32188_001"/>
    </source>
</evidence>
<dbReference type="Gene3D" id="3.10.10.10">
    <property type="entry name" value="HIV Type 1 Reverse Transcriptase, subunit A, domain 1"/>
    <property type="match status" value="1"/>
</dbReference>
<dbReference type="AlphaFoldDB" id="A0A1X7UWN6"/>
<dbReference type="SUPFAM" id="SSF56672">
    <property type="entry name" value="DNA/RNA polymerases"/>
    <property type="match status" value="1"/>
</dbReference>
<dbReference type="InterPro" id="IPR000477">
    <property type="entry name" value="RT_dom"/>
</dbReference>
<organism evidence="2">
    <name type="scientific">Amphimedon queenslandica</name>
    <name type="common">Sponge</name>
    <dbReference type="NCBI Taxonomy" id="400682"/>
    <lineage>
        <taxon>Eukaryota</taxon>
        <taxon>Metazoa</taxon>
        <taxon>Porifera</taxon>
        <taxon>Demospongiae</taxon>
        <taxon>Heteroscleromorpha</taxon>
        <taxon>Haplosclerida</taxon>
        <taxon>Niphatidae</taxon>
        <taxon>Amphimedon</taxon>
    </lineage>
</organism>
<dbReference type="EnsemblMetazoa" id="Aqu2.1.32188_001">
    <property type="protein sequence ID" value="Aqu2.1.32188_001"/>
    <property type="gene ID" value="Aqu2.1.32188"/>
</dbReference>
<sequence length="124" mass="14547">MLTPYIHQMRCRINCKKLEFFQNLIAFLQVPIAPDEHHKTAFFPGPGMGLYEFCCFPFGLSESPGTFQRLMDRVHRGFDFAMVYIDDTEKAHMEHLNQVFQRIHDHGLCLHGEKCKIGFTQFHI</sequence>
<dbReference type="Gene3D" id="3.30.70.270">
    <property type="match status" value="1"/>
</dbReference>
<dbReference type="InterPro" id="IPR053134">
    <property type="entry name" value="RNA-dir_DNA_polymerase"/>
</dbReference>
<dbReference type="InterPro" id="IPR043128">
    <property type="entry name" value="Rev_trsase/Diguanyl_cyclase"/>
</dbReference>
<name>A0A1X7UWN6_AMPQE</name>
<evidence type="ECO:0000259" key="1">
    <source>
        <dbReference type="Pfam" id="PF00078"/>
    </source>
</evidence>
<accession>A0A1X7UWN6</accession>
<dbReference type="eggNOG" id="KOG0017">
    <property type="taxonomic scope" value="Eukaryota"/>
</dbReference>
<feature type="domain" description="Reverse transcriptase" evidence="1">
    <location>
        <begin position="26"/>
        <end position="118"/>
    </location>
</feature>
<proteinExistence type="predicted"/>